<comment type="caution">
    <text evidence="1">The sequence shown here is derived from an EMBL/GenBank/DDBJ whole genome shotgun (WGS) entry which is preliminary data.</text>
</comment>
<evidence type="ECO:0000313" key="2">
    <source>
        <dbReference type="Proteomes" id="UP001458880"/>
    </source>
</evidence>
<reference evidence="1 2" key="1">
    <citation type="journal article" date="2024" name="BMC Genomics">
        <title>De novo assembly and annotation of Popillia japonica's genome with initial clues to its potential as an invasive pest.</title>
        <authorList>
            <person name="Cucini C."/>
            <person name="Boschi S."/>
            <person name="Funari R."/>
            <person name="Cardaioli E."/>
            <person name="Iannotti N."/>
            <person name="Marturano G."/>
            <person name="Paoli F."/>
            <person name="Bruttini M."/>
            <person name="Carapelli A."/>
            <person name="Frati F."/>
            <person name="Nardi F."/>
        </authorList>
    </citation>
    <scope>NUCLEOTIDE SEQUENCE [LARGE SCALE GENOMIC DNA]</scope>
    <source>
        <strain evidence="1">DMR45628</strain>
    </source>
</reference>
<accession>A0AAW1LAJ1</accession>
<sequence length="94" mass="11427">MKLLKYDLKFEYMPGKYLYIADYVSRNYSNEKVEEDKEMCEVVHSLEKHLRMSESKKEEFRRATLNDEILKKVMECCRKDWKEKTYVGESLLQS</sequence>
<name>A0AAW1LAJ1_POPJA</name>
<dbReference type="EMBL" id="JASPKY010000140">
    <property type="protein sequence ID" value="KAK9730935.1"/>
    <property type="molecule type" value="Genomic_DNA"/>
</dbReference>
<protein>
    <submittedName>
        <fullName evidence="1">Uncharacterized protein</fullName>
    </submittedName>
</protein>
<proteinExistence type="predicted"/>
<keyword evidence="2" id="KW-1185">Reference proteome</keyword>
<evidence type="ECO:0000313" key="1">
    <source>
        <dbReference type="EMBL" id="KAK9730935.1"/>
    </source>
</evidence>
<organism evidence="1 2">
    <name type="scientific">Popillia japonica</name>
    <name type="common">Japanese beetle</name>
    <dbReference type="NCBI Taxonomy" id="7064"/>
    <lineage>
        <taxon>Eukaryota</taxon>
        <taxon>Metazoa</taxon>
        <taxon>Ecdysozoa</taxon>
        <taxon>Arthropoda</taxon>
        <taxon>Hexapoda</taxon>
        <taxon>Insecta</taxon>
        <taxon>Pterygota</taxon>
        <taxon>Neoptera</taxon>
        <taxon>Endopterygota</taxon>
        <taxon>Coleoptera</taxon>
        <taxon>Polyphaga</taxon>
        <taxon>Scarabaeiformia</taxon>
        <taxon>Scarabaeidae</taxon>
        <taxon>Rutelinae</taxon>
        <taxon>Popillia</taxon>
    </lineage>
</organism>
<gene>
    <name evidence="1" type="ORF">QE152_g14127</name>
</gene>
<dbReference type="AlphaFoldDB" id="A0AAW1LAJ1"/>
<dbReference type="Proteomes" id="UP001458880">
    <property type="component" value="Unassembled WGS sequence"/>
</dbReference>